<dbReference type="PANTHER" id="PTHR48043">
    <property type="entry name" value="EG:EG0003.4 PROTEIN-RELATED"/>
    <property type="match status" value="1"/>
</dbReference>
<evidence type="ECO:0000256" key="4">
    <source>
        <dbReference type="RuleBase" id="RU003718"/>
    </source>
</evidence>
<protein>
    <recommendedName>
        <fullName evidence="5">UDP-glucuronosyltransferase</fullName>
        <ecNumber evidence="5">2.4.1.17</ecNumber>
    </recommendedName>
</protein>
<sequence length="533" mass="60907">MVLINRKYLLTTLLLFIIKKVQSANILFVTTFPSISHQSVFQPIWKELSLRGHNVHVITPNPLHDPSLANLTEYDISSHYERLKNIPPELQFLVMKQPDFITVFIKDIVMTKKLSELSEDTFSHPEVQKLLKKDLTFDVAIVEWLFPTMSGFGAKYNCPLIGITSLGAPLVALDTVGNPSHPVTSPDMNLPVTRDMPFRERLLSALYSVYVRFWYHMVVLPREDGLVKKYLGVDLPYLGDIERNVSVLLLNRNPVFHRVMPVVPAVIELGTIELNRTRPSLDPELKAFLDNSKNGAIYFSLGSSAKSIYLPDNIRETLLTVFRRSPYNVVFKWENDTLPGKSDNVFISKWVPQITLLEHPNTKLFITQGGLQSSEEAIFAQIPIIGIPLGTDQTVNVDTFVKYGVGINLNLYDITVENLEAAIGEIMSKPSYKENAKRLARLMYDQPIDGLERATWWIEYVIRHKGAKHLRSTLLDVPWWQYFLLDVMGFIITLLFIISLVIYVTLKLFYKLVRKLLQLILPGSKKDVIKKNQ</sequence>
<name>A0ABQ9JTT3_9CUCU</name>
<accession>A0ABQ9JTT3</accession>
<keyword evidence="7" id="KW-1185">Reference proteome</keyword>
<comment type="catalytic activity">
    <reaction evidence="5">
        <text>glucuronate acceptor + UDP-alpha-D-glucuronate = acceptor beta-D-glucuronoside + UDP + H(+)</text>
        <dbReference type="Rhea" id="RHEA:21032"/>
        <dbReference type="ChEBI" id="CHEBI:15378"/>
        <dbReference type="ChEBI" id="CHEBI:58052"/>
        <dbReference type="ChEBI" id="CHEBI:58223"/>
        <dbReference type="ChEBI" id="CHEBI:132367"/>
        <dbReference type="ChEBI" id="CHEBI:132368"/>
        <dbReference type="EC" id="2.4.1.17"/>
    </reaction>
</comment>
<keyword evidence="3 4" id="KW-0808">Transferase</keyword>
<dbReference type="PANTHER" id="PTHR48043:SF159">
    <property type="entry name" value="EG:EG0003.4 PROTEIN-RELATED"/>
    <property type="match status" value="1"/>
</dbReference>
<keyword evidence="5" id="KW-0732">Signal</keyword>
<keyword evidence="5" id="KW-0812">Transmembrane</keyword>
<evidence type="ECO:0000256" key="3">
    <source>
        <dbReference type="ARBA" id="ARBA00022679"/>
    </source>
</evidence>
<comment type="caution">
    <text evidence="6">The sequence shown here is derived from an EMBL/GenBank/DDBJ whole genome shotgun (WGS) entry which is preliminary data.</text>
</comment>
<reference evidence="6" key="1">
    <citation type="journal article" date="2023" name="Insect Mol. Biol.">
        <title>Genome sequencing provides insights into the evolution of gene families encoding plant cell wall-degrading enzymes in longhorned beetles.</title>
        <authorList>
            <person name="Shin N.R."/>
            <person name="Okamura Y."/>
            <person name="Kirsch R."/>
            <person name="Pauchet Y."/>
        </authorList>
    </citation>
    <scope>NUCLEOTIDE SEQUENCE</scope>
    <source>
        <strain evidence="6">MMC_N1</strain>
    </source>
</reference>
<evidence type="ECO:0000313" key="7">
    <source>
        <dbReference type="Proteomes" id="UP001162164"/>
    </source>
</evidence>
<proteinExistence type="inferred from homology"/>
<organism evidence="6 7">
    <name type="scientific">Molorchus minor</name>
    <dbReference type="NCBI Taxonomy" id="1323400"/>
    <lineage>
        <taxon>Eukaryota</taxon>
        <taxon>Metazoa</taxon>
        <taxon>Ecdysozoa</taxon>
        <taxon>Arthropoda</taxon>
        <taxon>Hexapoda</taxon>
        <taxon>Insecta</taxon>
        <taxon>Pterygota</taxon>
        <taxon>Neoptera</taxon>
        <taxon>Endopterygota</taxon>
        <taxon>Coleoptera</taxon>
        <taxon>Polyphaga</taxon>
        <taxon>Cucujiformia</taxon>
        <taxon>Chrysomeloidea</taxon>
        <taxon>Cerambycidae</taxon>
        <taxon>Lamiinae</taxon>
        <taxon>Monochamini</taxon>
        <taxon>Molorchus</taxon>
    </lineage>
</organism>
<dbReference type="Pfam" id="PF00201">
    <property type="entry name" value="UDPGT"/>
    <property type="match status" value="1"/>
</dbReference>
<evidence type="ECO:0000256" key="1">
    <source>
        <dbReference type="ARBA" id="ARBA00009995"/>
    </source>
</evidence>
<feature type="signal peptide" evidence="5">
    <location>
        <begin position="1"/>
        <end position="23"/>
    </location>
</feature>
<dbReference type="EC" id="2.4.1.17" evidence="5"/>
<feature type="chain" id="PRO_5044972443" description="UDP-glucuronosyltransferase" evidence="5">
    <location>
        <begin position="24"/>
        <end position="533"/>
    </location>
</feature>
<dbReference type="CDD" id="cd03784">
    <property type="entry name" value="GT1_Gtf-like"/>
    <property type="match status" value="1"/>
</dbReference>
<dbReference type="Gene3D" id="3.40.50.2000">
    <property type="entry name" value="Glycogen Phosphorylase B"/>
    <property type="match status" value="1"/>
</dbReference>
<dbReference type="InterPro" id="IPR002213">
    <property type="entry name" value="UDP_glucos_trans"/>
</dbReference>
<gene>
    <name evidence="6" type="ORF">NQ317_016532</name>
</gene>
<keyword evidence="2 4" id="KW-0328">Glycosyltransferase</keyword>
<evidence type="ECO:0000313" key="6">
    <source>
        <dbReference type="EMBL" id="KAJ8981236.1"/>
    </source>
</evidence>
<keyword evidence="5" id="KW-1133">Transmembrane helix</keyword>
<comment type="similarity">
    <text evidence="1 4">Belongs to the UDP-glycosyltransferase family.</text>
</comment>
<dbReference type="InterPro" id="IPR035595">
    <property type="entry name" value="UDP_glycos_trans_CS"/>
</dbReference>
<comment type="subcellular location">
    <subcellularLocation>
        <location evidence="5">Membrane</location>
        <topology evidence="5">Single-pass membrane protein</topology>
    </subcellularLocation>
</comment>
<dbReference type="Proteomes" id="UP001162164">
    <property type="component" value="Unassembled WGS sequence"/>
</dbReference>
<dbReference type="InterPro" id="IPR050271">
    <property type="entry name" value="UDP-glycosyltransferase"/>
</dbReference>
<feature type="transmembrane region" description="Helical" evidence="5">
    <location>
        <begin position="479"/>
        <end position="506"/>
    </location>
</feature>
<evidence type="ECO:0000256" key="5">
    <source>
        <dbReference type="RuleBase" id="RU362059"/>
    </source>
</evidence>
<dbReference type="SUPFAM" id="SSF53756">
    <property type="entry name" value="UDP-Glycosyltransferase/glycogen phosphorylase"/>
    <property type="match status" value="1"/>
</dbReference>
<dbReference type="PROSITE" id="PS00375">
    <property type="entry name" value="UDPGT"/>
    <property type="match status" value="1"/>
</dbReference>
<keyword evidence="5" id="KW-0472">Membrane</keyword>
<dbReference type="EMBL" id="JAPWTJ010000195">
    <property type="protein sequence ID" value="KAJ8981236.1"/>
    <property type="molecule type" value="Genomic_DNA"/>
</dbReference>
<evidence type="ECO:0000256" key="2">
    <source>
        <dbReference type="ARBA" id="ARBA00022676"/>
    </source>
</evidence>